<comment type="caution">
    <text evidence="1">The sequence shown here is derived from an EMBL/GenBank/DDBJ whole genome shotgun (WGS) entry which is preliminary data.</text>
</comment>
<evidence type="ECO:0000313" key="2">
    <source>
        <dbReference type="Proteomes" id="UP001500034"/>
    </source>
</evidence>
<sequence length="111" mass="12257">MARVRMRLEEILARHPGRTPEQVSADIERKTVLDAVDLLGRINPARDGYTCRALRTAQALVDRATALRDAPAPMHRQGETQLHATPLARALRVLDGERRTARVSLPPCSGS</sequence>
<organism evidence="1 2">
    <name type="scientific">Streptomyces marokkonensis</name>
    <dbReference type="NCBI Taxonomy" id="324855"/>
    <lineage>
        <taxon>Bacteria</taxon>
        <taxon>Bacillati</taxon>
        <taxon>Actinomycetota</taxon>
        <taxon>Actinomycetes</taxon>
        <taxon>Kitasatosporales</taxon>
        <taxon>Streptomycetaceae</taxon>
        <taxon>Streptomyces</taxon>
    </lineage>
</organism>
<keyword evidence="2" id="KW-1185">Reference proteome</keyword>
<reference evidence="2" key="1">
    <citation type="journal article" date="2019" name="Int. J. Syst. Evol. Microbiol.">
        <title>The Global Catalogue of Microorganisms (GCM) 10K type strain sequencing project: providing services to taxonomists for standard genome sequencing and annotation.</title>
        <authorList>
            <consortium name="The Broad Institute Genomics Platform"/>
            <consortium name="The Broad Institute Genome Sequencing Center for Infectious Disease"/>
            <person name="Wu L."/>
            <person name="Ma J."/>
        </authorList>
    </citation>
    <scope>NUCLEOTIDE SEQUENCE [LARGE SCALE GENOMIC DNA]</scope>
    <source>
        <strain evidence="2">JCM 17027</strain>
    </source>
</reference>
<dbReference type="EMBL" id="BAABCQ010000059">
    <property type="protein sequence ID" value="GAA3982125.1"/>
    <property type="molecule type" value="Genomic_DNA"/>
</dbReference>
<protein>
    <submittedName>
        <fullName evidence="1">Uncharacterized protein</fullName>
    </submittedName>
</protein>
<evidence type="ECO:0000313" key="1">
    <source>
        <dbReference type="EMBL" id="GAA3982125.1"/>
    </source>
</evidence>
<dbReference type="Proteomes" id="UP001500034">
    <property type="component" value="Unassembled WGS sequence"/>
</dbReference>
<proteinExistence type="predicted"/>
<gene>
    <name evidence="1" type="ORF">GCM10022384_33890</name>
</gene>
<name>A0ABP7QJA6_9ACTN</name>
<accession>A0ABP7QJA6</accession>